<comment type="subunit">
    <text evidence="10">The type I restriction/modification system is composed of three polypeptides R, M and S.</text>
</comment>
<evidence type="ECO:0000256" key="1">
    <source>
        <dbReference type="ARBA" id="ARBA00000851"/>
    </source>
</evidence>
<sequence length="1012" mass="117399">MIIQSEYQLENKLIAQLQGLGYATVIIKDERQLLSNLKTQIERANGLAPLSETEWKQVISFLNTGTVFERAKNLRDQFPVKFDNGSSKHLFFLSDDPSKNIYQVTNQITIDHRDYNGRTSRFDVTLLVNGLPLVQIELKKRGMEIAEAFNQTQRYIREAYWAGQGLFGFIQLFVISNGANTRYYSNGTTGIEFAFPWADVANKHINEIVDFADAFLKHQHLTDMLTQYMVMLETTKSLMVLRPYQIYAVQKIVEHVQNSNQNGYIWHTTGSGKTLTSFKASQIIMNMPDVEKVLFVVDRNDLDTQTSREFNAFKAESVDSTDSTHTLVKQLDQRHDKLIVTTIQKLNRAISTDRYLESIDYLKNKKVVFIFDECHRSQFGETHQNIKKFFSNAQMFGFTGTPIFEENSQSKAGLKLTTDYLFNQCLHQYVIVDAIRDRNVLQFQIDYRGKYTAKGMASNDQIDEASSAGVFDPLNPPYKRDLPTLNSLPAKEGEALPLPLLKGKVGMGLIENHEQFDEDVEGIDTQELYDNPQRLEMIARYIVNTHDTKTKNREFTAMFCVSSVDTLTQYYELFEKVQAEKQQLDEAEGRLFKPLTIATIFSYGTNEVVENNDQNGLIQEESTDAPNQINQSSRDKLDRYIANYNRQFKTNYNSGDQFYAYYRDIADRVKKKQIDILLVVNMFLTGFDSKPLNTLYVDKNLKYHGLIQAFSRTNRVYNDKKPFGNIISFRNLKRATDEALALFSNKEARKTVLVPSFDEIKQDYEQAVEKLLSITPDYQTVDDLVTEDQQLEFIKAFREVMRYNAQLQTFVEYDQDQTVLDKQHFANFASKYADLCRATRKATKKEKVSVLDDVDFQLDLLHSDRINVGYIINLLQLVVDTDSEDKRQKYQAQIYDLISSDISLHDKQDLIQKFIEENMPKMINGQSVQVAFAQFWDAEKEQAYQHFCKEENLKPEAMKQVLDNYEFNKRLPRKEEMKELPNYKVKLFERDNVLTNLLVKTRQLIEKFYVGL</sequence>
<keyword evidence="5 10" id="KW-0680">Restriction system</keyword>
<feature type="domain" description="Helicase ATP-binding" evidence="11">
    <location>
        <begin position="254"/>
        <end position="420"/>
    </location>
</feature>
<dbReference type="PANTHER" id="PTHR30195:SF16">
    <property type="entry name" value="TYPE I RESTRICTION ENZYME ENDONUCLEASE SUBUNIT"/>
    <property type="match status" value="1"/>
</dbReference>
<dbReference type="Gene3D" id="3.90.1570.50">
    <property type="match status" value="1"/>
</dbReference>
<evidence type="ECO:0000313" key="13">
    <source>
        <dbReference type="Proteomes" id="UP000018426"/>
    </source>
</evidence>
<dbReference type="GO" id="GO:0005524">
    <property type="term" value="F:ATP binding"/>
    <property type="evidence" value="ECO:0007669"/>
    <property type="project" value="UniProtKB-KW"/>
</dbReference>
<dbReference type="EC" id="3.1.21.3" evidence="10"/>
<keyword evidence="7 10" id="KW-0378">Hydrolase</keyword>
<dbReference type="Gene3D" id="1.20.58.910">
    <property type="match status" value="1"/>
</dbReference>
<dbReference type="NCBIfam" id="TIGR00348">
    <property type="entry name" value="hsdR"/>
    <property type="match status" value="1"/>
</dbReference>
<evidence type="ECO:0000256" key="7">
    <source>
        <dbReference type="ARBA" id="ARBA00022801"/>
    </source>
</evidence>
<dbReference type="InterPro" id="IPR014001">
    <property type="entry name" value="Helicase_ATP-bd"/>
</dbReference>
<dbReference type="Proteomes" id="UP000018426">
    <property type="component" value="Unassembled WGS sequence"/>
</dbReference>
<evidence type="ECO:0000256" key="10">
    <source>
        <dbReference type="RuleBase" id="RU364115"/>
    </source>
</evidence>
<dbReference type="InterPro" id="IPR007409">
    <property type="entry name" value="Restrct_endonuc_type1_HsdR_N"/>
</dbReference>
<organism evidence="12 13">
    <name type="scientific">Acinetobacter parvus NIPH 1103</name>
    <dbReference type="NCBI Taxonomy" id="1217671"/>
    <lineage>
        <taxon>Bacteria</taxon>
        <taxon>Pseudomonadati</taxon>
        <taxon>Pseudomonadota</taxon>
        <taxon>Gammaproteobacteria</taxon>
        <taxon>Moraxellales</taxon>
        <taxon>Moraxellaceae</taxon>
        <taxon>Acinetobacter</taxon>
    </lineage>
</organism>
<keyword evidence="9 10" id="KW-0238">DNA-binding</keyword>
<dbReference type="InterPro" id="IPR022625">
    <property type="entry name" value="TypeI_RM_Rsu_C"/>
</dbReference>
<dbReference type="STRING" id="134533.GCA_001485085_00842"/>
<evidence type="ECO:0000256" key="9">
    <source>
        <dbReference type="ARBA" id="ARBA00023125"/>
    </source>
</evidence>
<reference evidence="12 13" key="1">
    <citation type="submission" date="2013-02" db="EMBL/GenBank/DDBJ databases">
        <title>The Genome Sequence of Acinetobacter parvus NIPH 1103.</title>
        <authorList>
            <consortium name="The Broad Institute Genome Sequencing Platform"/>
            <consortium name="The Broad Institute Genome Sequencing Center for Infectious Disease"/>
            <person name="Cerqueira G."/>
            <person name="Feldgarden M."/>
            <person name="Courvalin P."/>
            <person name="Perichon B."/>
            <person name="Grillot-Courvalin C."/>
            <person name="Clermont D."/>
            <person name="Rocha E."/>
            <person name="Yoon E.-J."/>
            <person name="Nemec A."/>
            <person name="Walker B."/>
            <person name="Young S.K."/>
            <person name="Zeng Q."/>
            <person name="Gargeya S."/>
            <person name="Fitzgerald M."/>
            <person name="Haas B."/>
            <person name="Abouelleil A."/>
            <person name="Alvarado L."/>
            <person name="Arachchi H.M."/>
            <person name="Berlin A.M."/>
            <person name="Chapman S.B."/>
            <person name="Dewar J."/>
            <person name="Goldberg J."/>
            <person name="Griggs A."/>
            <person name="Gujja S."/>
            <person name="Hansen M."/>
            <person name="Howarth C."/>
            <person name="Imamovic A."/>
            <person name="Larimer J."/>
            <person name="McCowan C."/>
            <person name="Murphy C."/>
            <person name="Neiman D."/>
            <person name="Pearson M."/>
            <person name="Priest M."/>
            <person name="Roberts A."/>
            <person name="Saif S."/>
            <person name="Shea T."/>
            <person name="Sisk P."/>
            <person name="Sykes S."/>
            <person name="Wortman J."/>
            <person name="Nusbaum C."/>
            <person name="Birren B."/>
        </authorList>
    </citation>
    <scope>NUCLEOTIDE SEQUENCE [LARGE SCALE GENOMIC DNA]</scope>
    <source>
        <strain evidence="12 13">NIPH 1103</strain>
    </source>
</reference>
<dbReference type="CDD" id="cd18800">
    <property type="entry name" value="SF2_C_EcoR124I-like"/>
    <property type="match status" value="1"/>
</dbReference>
<dbReference type="GO" id="GO:0009035">
    <property type="term" value="F:type I site-specific deoxyribonuclease activity"/>
    <property type="evidence" value="ECO:0007669"/>
    <property type="project" value="UniProtKB-EC"/>
</dbReference>
<dbReference type="SMART" id="SM00487">
    <property type="entry name" value="DEXDc"/>
    <property type="match status" value="1"/>
</dbReference>
<evidence type="ECO:0000256" key="4">
    <source>
        <dbReference type="ARBA" id="ARBA00022741"/>
    </source>
</evidence>
<dbReference type="HOGENOM" id="CLU_004848_1_0_6"/>
<evidence type="ECO:0000256" key="6">
    <source>
        <dbReference type="ARBA" id="ARBA00022759"/>
    </source>
</evidence>
<evidence type="ECO:0000256" key="3">
    <source>
        <dbReference type="ARBA" id="ARBA00022722"/>
    </source>
</evidence>
<gene>
    <name evidence="12" type="ORF">F989_00371</name>
</gene>
<dbReference type="RefSeq" id="WP_004676725.1">
    <property type="nucleotide sequence ID" value="NZ_KB849224.1"/>
</dbReference>
<dbReference type="AlphaFoldDB" id="N8RKJ3"/>
<comment type="similarity">
    <text evidence="2 10">Belongs to the HsdR family.</text>
</comment>
<dbReference type="Pfam" id="PF22679">
    <property type="entry name" value="T1R_D3-like"/>
    <property type="match status" value="1"/>
</dbReference>
<dbReference type="SUPFAM" id="SSF52540">
    <property type="entry name" value="P-loop containing nucleoside triphosphate hydrolases"/>
    <property type="match status" value="2"/>
</dbReference>
<dbReference type="GO" id="GO:0009307">
    <property type="term" value="P:DNA restriction-modification system"/>
    <property type="evidence" value="ECO:0007669"/>
    <property type="project" value="UniProtKB-KW"/>
</dbReference>
<keyword evidence="8 10" id="KW-0067">ATP-binding</keyword>
<dbReference type="PANTHER" id="PTHR30195">
    <property type="entry name" value="TYPE I SITE-SPECIFIC DEOXYRIBONUCLEASE PROTEIN SUBUNIT M AND R"/>
    <property type="match status" value="1"/>
</dbReference>
<protein>
    <recommendedName>
        <fullName evidence="10">Type I restriction enzyme endonuclease subunit</fullName>
        <shortName evidence="10">R protein</shortName>
        <ecNumber evidence="10">3.1.21.3</ecNumber>
    </recommendedName>
</protein>
<comment type="caution">
    <text evidence="12">The sequence shown here is derived from an EMBL/GenBank/DDBJ whole genome shotgun (WGS) entry which is preliminary data.</text>
</comment>
<dbReference type="Pfam" id="PF18766">
    <property type="entry name" value="SWI2_SNF2"/>
    <property type="match status" value="1"/>
</dbReference>
<dbReference type="InterPro" id="IPR051268">
    <property type="entry name" value="Type-I_R_enzyme_R_subunit"/>
</dbReference>
<dbReference type="EMBL" id="APOL01000011">
    <property type="protein sequence ID" value="ENU34602.1"/>
    <property type="molecule type" value="Genomic_DNA"/>
</dbReference>
<dbReference type="Pfam" id="PF04313">
    <property type="entry name" value="HSDR_N"/>
    <property type="match status" value="1"/>
</dbReference>
<name>N8RKJ3_9GAMM</name>
<comment type="catalytic activity">
    <reaction evidence="1 10">
        <text>Endonucleolytic cleavage of DNA to give random double-stranded fragments with terminal 5'-phosphates, ATP is simultaneously hydrolyzed.</text>
        <dbReference type="EC" id="3.1.21.3"/>
    </reaction>
</comment>
<dbReference type="CDD" id="cd22332">
    <property type="entry name" value="HsdR_N"/>
    <property type="match status" value="1"/>
</dbReference>
<evidence type="ECO:0000256" key="2">
    <source>
        <dbReference type="ARBA" id="ARBA00008598"/>
    </source>
</evidence>
<dbReference type="PATRIC" id="fig|1217671.3.peg.359"/>
<accession>N8RKJ3</accession>
<dbReference type="GO" id="GO:0003677">
    <property type="term" value="F:DNA binding"/>
    <property type="evidence" value="ECO:0007669"/>
    <property type="project" value="UniProtKB-KW"/>
</dbReference>
<dbReference type="InterPro" id="IPR040980">
    <property type="entry name" value="SWI2_SNF2"/>
</dbReference>
<dbReference type="Pfam" id="PF12008">
    <property type="entry name" value="EcoR124_C"/>
    <property type="match status" value="1"/>
</dbReference>
<dbReference type="Gene3D" id="3.40.50.300">
    <property type="entry name" value="P-loop containing nucleotide triphosphate hydrolases"/>
    <property type="match status" value="2"/>
</dbReference>
<evidence type="ECO:0000313" key="12">
    <source>
        <dbReference type="EMBL" id="ENU34602.1"/>
    </source>
</evidence>
<evidence type="ECO:0000259" key="11">
    <source>
        <dbReference type="PROSITE" id="PS51192"/>
    </source>
</evidence>
<evidence type="ECO:0000256" key="8">
    <source>
        <dbReference type="ARBA" id="ARBA00022840"/>
    </source>
</evidence>
<keyword evidence="4 10" id="KW-0547">Nucleotide-binding</keyword>
<dbReference type="InterPro" id="IPR004473">
    <property type="entry name" value="Restrct_endonuc_typeI_HsdR"/>
</dbReference>
<keyword evidence="3" id="KW-0540">Nuclease</keyword>
<dbReference type="CDD" id="cd18030">
    <property type="entry name" value="DEXHc_RE_I_HsdR"/>
    <property type="match status" value="1"/>
</dbReference>
<keyword evidence="6" id="KW-0255">Endonuclease</keyword>
<evidence type="ECO:0000256" key="5">
    <source>
        <dbReference type="ARBA" id="ARBA00022747"/>
    </source>
</evidence>
<dbReference type="InterPro" id="IPR027417">
    <property type="entry name" value="P-loop_NTPase"/>
</dbReference>
<dbReference type="InterPro" id="IPR055180">
    <property type="entry name" value="HsdR_RecA-like_helicase_dom_2"/>
</dbReference>
<dbReference type="PROSITE" id="PS51192">
    <property type="entry name" value="HELICASE_ATP_BIND_1"/>
    <property type="match status" value="1"/>
</dbReference>
<comment type="function">
    <text evidence="10">Subunit R is required for both nuclease and ATPase activities, but not for modification.</text>
</comment>
<proteinExistence type="inferred from homology"/>